<dbReference type="InterPro" id="IPR008146">
    <property type="entry name" value="Gln_synth_cat_dom"/>
</dbReference>
<evidence type="ECO:0000256" key="4">
    <source>
        <dbReference type="ARBA" id="ARBA00012937"/>
    </source>
</evidence>
<evidence type="ECO:0000256" key="14">
    <source>
        <dbReference type="PIRSR" id="PIRSR604809-50"/>
    </source>
</evidence>
<evidence type="ECO:0000256" key="17">
    <source>
        <dbReference type="RuleBase" id="RU004356"/>
    </source>
</evidence>
<dbReference type="EC" id="6.3.1.2" evidence="4 17"/>
<feature type="binding site" evidence="13">
    <location>
        <position position="223"/>
    </location>
    <ligand>
        <name>Mg(2+)</name>
        <dbReference type="ChEBI" id="CHEBI:18420"/>
        <label>1</label>
    </ligand>
</feature>
<evidence type="ECO:0000313" key="20">
    <source>
        <dbReference type="EMBL" id="POH72815.1"/>
    </source>
</evidence>
<comment type="similarity">
    <text evidence="2 15 16">Belongs to the glutamine synthetase family.</text>
</comment>
<comment type="caution">
    <text evidence="20">The sequence shown here is derived from an EMBL/GenBank/DDBJ whole genome shotgun (WGS) entry which is preliminary data.</text>
</comment>
<feature type="binding site" evidence="11">
    <location>
        <position position="343"/>
    </location>
    <ligand>
        <name>L-glutamate</name>
        <dbReference type="ChEBI" id="CHEBI:29985"/>
    </ligand>
</feature>
<name>A0A2S3ZU80_ARTGL</name>
<dbReference type="GO" id="GO:0004356">
    <property type="term" value="F:glutamine synthetase activity"/>
    <property type="evidence" value="ECO:0007669"/>
    <property type="project" value="UniProtKB-EC"/>
</dbReference>
<evidence type="ECO:0000256" key="11">
    <source>
        <dbReference type="PIRSR" id="PIRSR604809-1"/>
    </source>
</evidence>
<feature type="modified residue" description="O-AMP-tyrosine" evidence="14">
    <location>
        <position position="402"/>
    </location>
</feature>
<dbReference type="EMBL" id="PPXC01000010">
    <property type="protein sequence ID" value="POH72815.1"/>
    <property type="molecule type" value="Genomic_DNA"/>
</dbReference>
<evidence type="ECO:0000313" key="21">
    <source>
        <dbReference type="Proteomes" id="UP000237061"/>
    </source>
</evidence>
<feature type="binding site" evidence="13">
    <location>
        <position position="132"/>
    </location>
    <ligand>
        <name>Mg(2+)</name>
        <dbReference type="ChEBI" id="CHEBI:18420"/>
        <label>1</label>
    </ligand>
</feature>
<evidence type="ECO:0000256" key="15">
    <source>
        <dbReference type="PROSITE-ProRule" id="PRU01330"/>
    </source>
</evidence>
<reference evidence="20 21" key="1">
    <citation type="submission" date="2018-01" db="EMBL/GenBank/DDBJ databases">
        <title>Arthrobacter sp. nov., from glaciers in China.</title>
        <authorList>
            <person name="Liu Q."/>
            <person name="Xin Y.-H."/>
        </authorList>
    </citation>
    <scope>NUCLEOTIDE SEQUENCE [LARGE SCALE GENOMIC DNA]</scope>
    <source>
        <strain evidence="20 21">HLT2-12-2</strain>
    </source>
</reference>
<feature type="binding site" evidence="12">
    <location>
        <begin position="274"/>
        <end position="276"/>
    </location>
    <ligand>
        <name>ATP</name>
        <dbReference type="ChEBI" id="CHEBI:30616"/>
    </ligand>
</feature>
<dbReference type="OrthoDB" id="9807095at2"/>
<feature type="binding site" evidence="11">
    <location>
        <position position="325"/>
    </location>
    <ligand>
        <name>L-glutamate</name>
        <dbReference type="ChEBI" id="CHEBI:29985"/>
    </ligand>
</feature>
<dbReference type="PROSITE" id="PS51986">
    <property type="entry name" value="GS_BETA_GRASP"/>
    <property type="match status" value="1"/>
</dbReference>
<comment type="cofactor">
    <cofactor evidence="13">
        <name>Mg(2+)</name>
        <dbReference type="ChEBI" id="CHEBI:18420"/>
    </cofactor>
    <text evidence="13">Binds 2 Mg(2+) ions per subunit.</text>
</comment>
<evidence type="ECO:0000256" key="2">
    <source>
        <dbReference type="ARBA" id="ARBA00009897"/>
    </source>
</evidence>
<dbReference type="Gene3D" id="3.10.20.70">
    <property type="entry name" value="Glutamine synthetase, N-terminal domain"/>
    <property type="match status" value="1"/>
</dbReference>
<evidence type="ECO:0000256" key="12">
    <source>
        <dbReference type="PIRSR" id="PIRSR604809-2"/>
    </source>
</evidence>
<dbReference type="GO" id="GO:0006542">
    <property type="term" value="P:glutamine biosynthetic process"/>
    <property type="evidence" value="ECO:0007669"/>
    <property type="project" value="InterPro"/>
</dbReference>
<dbReference type="InterPro" id="IPR014746">
    <property type="entry name" value="Gln_synth/guanido_kin_cat_dom"/>
</dbReference>
<dbReference type="InterPro" id="IPR027302">
    <property type="entry name" value="Gln_synth_N_conserv_site"/>
</dbReference>
<protein>
    <recommendedName>
        <fullName evidence="5 17">Glutamine synthetase</fullName>
        <ecNumber evidence="4 17">6.3.1.2</ecNumber>
    </recommendedName>
</protein>
<dbReference type="InterPro" id="IPR004809">
    <property type="entry name" value="Gln_synth_I"/>
</dbReference>
<evidence type="ECO:0000256" key="5">
    <source>
        <dbReference type="ARBA" id="ARBA00021364"/>
    </source>
</evidence>
<keyword evidence="21" id="KW-1185">Reference proteome</keyword>
<evidence type="ECO:0000256" key="8">
    <source>
        <dbReference type="ARBA" id="ARBA00022741"/>
    </source>
</evidence>
<evidence type="ECO:0000256" key="7">
    <source>
        <dbReference type="ARBA" id="ARBA00022598"/>
    </source>
</evidence>
<dbReference type="InterPro" id="IPR027303">
    <property type="entry name" value="Gln_synth_gly_rich_site"/>
</dbReference>
<feature type="domain" description="GS beta-grasp" evidence="18">
    <location>
        <begin position="15"/>
        <end position="100"/>
    </location>
</feature>
<feature type="binding site" evidence="12">
    <location>
        <begin position="226"/>
        <end position="228"/>
    </location>
    <ligand>
        <name>ATP</name>
        <dbReference type="ChEBI" id="CHEBI:30616"/>
    </ligand>
</feature>
<evidence type="ECO:0000256" key="9">
    <source>
        <dbReference type="ARBA" id="ARBA00022840"/>
    </source>
</evidence>
<comment type="subcellular location">
    <subcellularLocation>
        <location evidence="1">Cytoplasm</location>
    </subcellularLocation>
</comment>
<feature type="binding site" evidence="12">
    <location>
        <position position="210"/>
    </location>
    <ligand>
        <name>ATP</name>
        <dbReference type="ChEBI" id="CHEBI:30616"/>
    </ligand>
</feature>
<dbReference type="GO" id="GO:0005737">
    <property type="term" value="C:cytoplasm"/>
    <property type="evidence" value="ECO:0007669"/>
    <property type="project" value="UniProtKB-SubCell"/>
</dbReference>
<dbReference type="Pfam" id="PF03951">
    <property type="entry name" value="Gln-synt_N"/>
    <property type="match status" value="1"/>
</dbReference>
<feature type="domain" description="GS catalytic" evidence="19">
    <location>
        <begin position="107"/>
        <end position="474"/>
    </location>
</feature>
<proteinExistence type="inferred from homology"/>
<dbReference type="Gene3D" id="3.30.590.10">
    <property type="entry name" value="Glutamine synthetase/guanido kinase, catalytic domain"/>
    <property type="match status" value="1"/>
</dbReference>
<organism evidence="20 21">
    <name type="scientific">Arthrobacter glacialis</name>
    <dbReference type="NCBI Taxonomy" id="1664"/>
    <lineage>
        <taxon>Bacteria</taxon>
        <taxon>Bacillati</taxon>
        <taxon>Actinomycetota</taxon>
        <taxon>Actinomycetes</taxon>
        <taxon>Micrococcales</taxon>
        <taxon>Micrococcaceae</taxon>
        <taxon>Arthrobacter</taxon>
    </lineage>
</organism>
<dbReference type="PANTHER" id="PTHR43407">
    <property type="entry name" value="GLUTAMINE SYNTHETASE"/>
    <property type="match status" value="1"/>
</dbReference>
<dbReference type="GO" id="GO:0016020">
    <property type="term" value="C:membrane"/>
    <property type="evidence" value="ECO:0007669"/>
    <property type="project" value="TreeGrafter"/>
</dbReference>
<evidence type="ECO:0000256" key="13">
    <source>
        <dbReference type="PIRSR" id="PIRSR604809-3"/>
    </source>
</evidence>
<dbReference type="PANTHER" id="PTHR43407:SF1">
    <property type="entry name" value="LENGSIN"/>
    <property type="match status" value="1"/>
</dbReference>
<keyword evidence="8 12" id="KW-0547">Nucleotide-binding</keyword>
<evidence type="ECO:0000256" key="10">
    <source>
        <dbReference type="ARBA" id="ARBA00049436"/>
    </source>
</evidence>
<dbReference type="NCBIfam" id="TIGR00653">
    <property type="entry name" value="GlnA"/>
    <property type="match status" value="1"/>
</dbReference>
<dbReference type="PROSITE" id="PS00181">
    <property type="entry name" value="GLNA_ATP"/>
    <property type="match status" value="1"/>
</dbReference>
<gene>
    <name evidence="20" type="primary">glnA</name>
    <name evidence="20" type="ORF">CVS27_13125</name>
</gene>
<feature type="binding site" evidence="13">
    <location>
        <position position="215"/>
    </location>
    <ligand>
        <name>Mg(2+)</name>
        <dbReference type="ChEBI" id="CHEBI:18420"/>
        <label>1</label>
    </ligand>
</feature>
<dbReference type="SUPFAM" id="SSF55931">
    <property type="entry name" value="Glutamine synthetase/guanido kinase"/>
    <property type="match status" value="1"/>
</dbReference>
<comment type="subunit">
    <text evidence="3">Oligomer of 12 subunits arranged in the form of two hexagons.</text>
</comment>
<feature type="binding site" evidence="13">
    <location>
        <position position="134"/>
    </location>
    <ligand>
        <name>Mg(2+)</name>
        <dbReference type="ChEBI" id="CHEBI:18420"/>
        <label>1</label>
    </ligand>
</feature>
<keyword evidence="13" id="KW-0479">Metal-binding</keyword>
<feature type="binding site" evidence="11">
    <location>
        <position position="364"/>
    </location>
    <ligand>
        <name>L-glutamate</name>
        <dbReference type="ChEBI" id="CHEBI:29985"/>
    </ligand>
</feature>
<feature type="binding site" evidence="13">
    <location>
        <position position="272"/>
    </location>
    <ligand>
        <name>Mg(2+)</name>
        <dbReference type="ChEBI" id="CHEBI:18420"/>
        <label>1</label>
    </ligand>
</feature>
<keyword evidence="9 12" id="KW-0067">ATP-binding</keyword>
<keyword evidence="13" id="KW-0460">Magnesium</keyword>
<dbReference type="Proteomes" id="UP000237061">
    <property type="component" value="Unassembled WGS sequence"/>
</dbReference>
<keyword evidence="14" id="KW-0597">Phosphoprotein</keyword>
<evidence type="ECO:0000256" key="1">
    <source>
        <dbReference type="ARBA" id="ARBA00004496"/>
    </source>
</evidence>
<accession>A0A2S3ZU80</accession>
<feature type="binding site" evidence="12">
    <location>
        <position position="343"/>
    </location>
    <ligand>
        <name>ATP</name>
        <dbReference type="ChEBI" id="CHEBI:30616"/>
    </ligand>
</feature>
<comment type="catalytic activity">
    <reaction evidence="10 17">
        <text>L-glutamate + NH4(+) + ATP = L-glutamine + ADP + phosphate + H(+)</text>
        <dbReference type="Rhea" id="RHEA:16169"/>
        <dbReference type="ChEBI" id="CHEBI:15378"/>
        <dbReference type="ChEBI" id="CHEBI:28938"/>
        <dbReference type="ChEBI" id="CHEBI:29985"/>
        <dbReference type="ChEBI" id="CHEBI:30616"/>
        <dbReference type="ChEBI" id="CHEBI:43474"/>
        <dbReference type="ChEBI" id="CHEBI:58359"/>
        <dbReference type="ChEBI" id="CHEBI:456216"/>
        <dbReference type="EC" id="6.3.1.2"/>
    </reaction>
</comment>
<dbReference type="FunFam" id="3.30.590.10:FF:000001">
    <property type="entry name" value="Glutamine synthetase"/>
    <property type="match status" value="1"/>
</dbReference>
<dbReference type="SUPFAM" id="SSF54368">
    <property type="entry name" value="Glutamine synthetase, N-terminal domain"/>
    <property type="match status" value="1"/>
</dbReference>
<evidence type="ECO:0000256" key="3">
    <source>
        <dbReference type="ARBA" id="ARBA00011354"/>
    </source>
</evidence>
<dbReference type="GO" id="GO:0019740">
    <property type="term" value="P:nitrogen utilization"/>
    <property type="evidence" value="ECO:0007669"/>
    <property type="project" value="TreeGrafter"/>
</dbReference>
<sequence>MFKNAEEVLQFIKDEDVKFVDIRFTDLPGVQQHFNVPAKTVDLDFFVNGQLFDGSSIRGFQGIAESDMQLIPDPTTAFVDTFRLEKTLALNFSIVNPRTGDPYHRDPRGVAEKAEAYLASTGIADTAFFGAEAEFFVFDNIQYESSPQGSFYKIDSEEANWNTGRPEEGGNLGYKTPVKGGYFPVAPIDHQADLRDAMCIELDAAGLEVERSHHEVGAAGQAEINYKFNTLVHSADDLQKFKYVIKNTAWAWGKSVTFMPKPVFGDNGSGMHCHQSLWSNGVPLFYDEKGYAGLSDMARWYIGGLLKHSSAVLAFTNPTVNSYRRLVKGFEAPVNMVYSQGNRSAGIRIPITGSNPKAKRLEFRAPDPSSNPYLAFSAQLMAGLDGIKNRIEPPAPIDKDLYELPPEEAKDIPKAPESLEEALIALENDNEFLQAGGVFTQDLIDTWIDYKREYEIKPLSLRPNPYEFELYYGC</sequence>
<feature type="binding site" evidence="11">
    <location>
        <position position="331"/>
    </location>
    <ligand>
        <name>L-glutamate</name>
        <dbReference type="ChEBI" id="CHEBI:29985"/>
    </ligand>
</feature>
<dbReference type="Pfam" id="PF00120">
    <property type="entry name" value="Gln-synt_C"/>
    <property type="match status" value="1"/>
</dbReference>
<dbReference type="InterPro" id="IPR036651">
    <property type="entry name" value="Gln_synt_N_sf"/>
</dbReference>
<dbReference type="RefSeq" id="WP_103466209.1">
    <property type="nucleotide sequence ID" value="NZ_PPXB01000009.1"/>
</dbReference>
<feature type="binding site" evidence="13">
    <location>
        <position position="362"/>
    </location>
    <ligand>
        <name>Mg(2+)</name>
        <dbReference type="ChEBI" id="CHEBI:18420"/>
        <label>1</label>
    </ligand>
</feature>
<evidence type="ECO:0000259" key="19">
    <source>
        <dbReference type="PROSITE" id="PS51987"/>
    </source>
</evidence>
<dbReference type="GO" id="GO:0005524">
    <property type="term" value="F:ATP binding"/>
    <property type="evidence" value="ECO:0007669"/>
    <property type="project" value="UniProtKB-KW"/>
</dbReference>
<feature type="binding site" evidence="11">
    <location>
        <begin position="267"/>
        <end position="268"/>
    </location>
    <ligand>
        <name>L-glutamate</name>
        <dbReference type="ChEBI" id="CHEBI:29985"/>
    </ligand>
</feature>
<dbReference type="GO" id="GO:0046872">
    <property type="term" value="F:metal ion binding"/>
    <property type="evidence" value="ECO:0007669"/>
    <property type="project" value="UniProtKB-KW"/>
</dbReference>
<feature type="binding site" evidence="12">
    <location>
        <position position="357"/>
    </location>
    <ligand>
        <name>ATP</name>
        <dbReference type="ChEBI" id="CHEBI:30616"/>
    </ligand>
</feature>
<evidence type="ECO:0000256" key="16">
    <source>
        <dbReference type="RuleBase" id="RU000384"/>
    </source>
</evidence>
<dbReference type="SMART" id="SM01230">
    <property type="entry name" value="Gln-synt_C"/>
    <property type="match status" value="1"/>
</dbReference>
<keyword evidence="6" id="KW-0963">Cytoplasm</keyword>
<evidence type="ECO:0000256" key="6">
    <source>
        <dbReference type="ARBA" id="ARBA00022490"/>
    </source>
</evidence>
<keyword evidence="7 17" id="KW-0436">Ligase</keyword>
<dbReference type="InterPro" id="IPR008147">
    <property type="entry name" value="Gln_synt_N"/>
</dbReference>
<evidence type="ECO:0000259" key="18">
    <source>
        <dbReference type="PROSITE" id="PS51986"/>
    </source>
</evidence>
<dbReference type="PROSITE" id="PS00180">
    <property type="entry name" value="GLNA_1"/>
    <property type="match status" value="1"/>
</dbReference>
<dbReference type="PROSITE" id="PS51987">
    <property type="entry name" value="GS_CATALYTIC"/>
    <property type="match status" value="1"/>
</dbReference>
<dbReference type="AlphaFoldDB" id="A0A2S3ZU80"/>